<feature type="domain" description="Winged helix-turn-helix" evidence="1">
    <location>
        <begin position="37"/>
        <end position="98"/>
    </location>
</feature>
<reference evidence="2" key="1">
    <citation type="journal article" date="2021" name="PeerJ">
        <title>Extensive microbial diversity within the chicken gut microbiome revealed by metagenomics and culture.</title>
        <authorList>
            <person name="Gilroy R."/>
            <person name="Ravi A."/>
            <person name="Getino M."/>
            <person name="Pursley I."/>
            <person name="Horton D.L."/>
            <person name="Alikhan N.F."/>
            <person name="Baker D."/>
            <person name="Gharbi K."/>
            <person name="Hall N."/>
            <person name="Watson M."/>
            <person name="Adriaenssens E.M."/>
            <person name="Foster-Nyarko E."/>
            <person name="Jarju S."/>
            <person name="Secka A."/>
            <person name="Antonio M."/>
            <person name="Oren A."/>
            <person name="Chaudhuri R.R."/>
            <person name="La Ragione R."/>
            <person name="Hildebrand F."/>
            <person name="Pallen M.J."/>
        </authorList>
    </citation>
    <scope>NUCLEOTIDE SEQUENCE</scope>
    <source>
        <strain evidence="2">5134</strain>
    </source>
</reference>
<dbReference type="Proteomes" id="UP000886844">
    <property type="component" value="Unassembled WGS sequence"/>
</dbReference>
<dbReference type="InterPro" id="IPR055245">
    <property type="entry name" value="HTH_proteobacteria"/>
</dbReference>
<evidence type="ECO:0000259" key="1">
    <source>
        <dbReference type="Pfam" id="PF14090"/>
    </source>
</evidence>
<organism evidence="2 3">
    <name type="scientific">Candidatus Alistipes intestinigallinarum</name>
    <dbReference type="NCBI Taxonomy" id="2838440"/>
    <lineage>
        <taxon>Bacteria</taxon>
        <taxon>Pseudomonadati</taxon>
        <taxon>Bacteroidota</taxon>
        <taxon>Bacteroidia</taxon>
        <taxon>Bacteroidales</taxon>
        <taxon>Rikenellaceae</taxon>
        <taxon>Alistipes</taxon>
    </lineage>
</organism>
<dbReference type="EMBL" id="DXDA01000004">
    <property type="protein sequence ID" value="HIY67844.1"/>
    <property type="molecule type" value="Genomic_DNA"/>
</dbReference>
<gene>
    <name evidence="2" type="ORF">H9828_00325</name>
</gene>
<comment type="caution">
    <text evidence="2">The sequence shown here is derived from an EMBL/GenBank/DDBJ whole genome shotgun (WGS) entry which is preliminary data.</text>
</comment>
<protein>
    <submittedName>
        <fullName evidence="2">Helix-turn-helix domain-containing protein</fullName>
    </submittedName>
</protein>
<proteinExistence type="predicted"/>
<evidence type="ECO:0000313" key="3">
    <source>
        <dbReference type="Proteomes" id="UP000886844"/>
    </source>
</evidence>
<dbReference type="AlphaFoldDB" id="A0A9D1YXV6"/>
<reference evidence="2" key="2">
    <citation type="submission" date="2021-04" db="EMBL/GenBank/DDBJ databases">
        <authorList>
            <person name="Gilroy R."/>
        </authorList>
    </citation>
    <scope>NUCLEOTIDE SEQUENCE</scope>
    <source>
        <strain evidence="2">5134</strain>
    </source>
</reference>
<sequence length="104" mass="12122">MNQKQHAPGVQGRRAGAFYEVFHKGNIYHLRNSEFRVFSLLVCGGMWSTFEIAERLSIPDPRSVIRYIRKMGIVISDVWVHERVRDGDTLQRFKRYFIHGGGAR</sequence>
<evidence type="ECO:0000313" key="2">
    <source>
        <dbReference type="EMBL" id="HIY67844.1"/>
    </source>
</evidence>
<dbReference type="Pfam" id="PF14090">
    <property type="entry name" value="HTH_39"/>
    <property type="match status" value="1"/>
</dbReference>
<name>A0A9D1YXV6_9BACT</name>
<accession>A0A9D1YXV6</accession>